<protein>
    <recommendedName>
        <fullName evidence="3">Flagellar protein FliS</fullName>
    </recommendedName>
</protein>
<keyword evidence="2" id="KW-1185">Reference proteome</keyword>
<dbReference type="AlphaFoldDB" id="A0A0D6PF55"/>
<dbReference type="SUPFAM" id="SSF101116">
    <property type="entry name" value="Flagellar export chaperone FliS"/>
    <property type="match status" value="1"/>
</dbReference>
<evidence type="ECO:0000313" key="2">
    <source>
        <dbReference type="Proteomes" id="UP000032668"/>
    </source>
</evidence>
<dbReference type="InterPro" id="IPR036584">
    <property type="entry name" value="FliS_sf"/>
</dbReference>
<name>A0A0D6PF55_9PROT</name>
<proteinExistence type="predicted"/>
<dbReference type="STRING" id="1120923.SAMN02746095_00791"/>
<organism evidence="1 2">
    <name type="scientific">Acidocella aminolytica 101 = DSM 11237</name>
    <dbReference type="NCBI Taxonomy" id="1120923"/>
    <lineage>
        <taxon>Bacteria</taxon>
        <taxon>Pseudomonadati</taxon>
        <taxon>Pseudomonadota</taxon>
        <taxon>Alphaproteobacteria</taxon>
        <taxon>Acetobacterales</taxon>
        <taxon>Acidocellaceae</taxon>
        <taxon>Acidocella</taxon>
    </lineage>
</organism>
<dbReference type="GO" id="GO:0044780">
    <property type="term" value="P:bacterial-type flagellum assembly"/>
    <property type="evidence" value="ECO:0007669"/>
    <property type="project" value="InterPro"/>
</dbReference>
<accession>A0A0D6PF55</accession>
<dbReference type="InterPro" id="IPR003713">
    <property type="entry name" value="FliS"/>
</dbReference>
<dbReference type="Gene3D" id="1.20.120.340">
    <property type="entry name" value="Flagellar protein FliS"/>
    <property type="match status" value="1"/>
</dbReference>
<dbReference type="EMBL" id="BANC01000034">
    <property type="protein sequence ID" value="GAN79991.1"/>
    <property type="molecule type" value="Genomic_DNA"/>
</dbReference>
<evidence type="ECO:0008006" key="3">
    <source>
        <dbReference type="Google" id="ProtNLM"/>
    </source>
</evidence>
<evidence type="ECO:0000313" key="1">
    <source>
        <dbReference type="EMBL" id="GAN79991.1"/>
    </source>
</evidence>
<gene>
    <name evidence="1" type="ORF">Aam_034_135</name>
</gene>
<comment type="caution">
    <text evidence="1">The sequence shown here is derived from an EMBL/GenBank/DDBJ whole genome shotgun (WGS) entry which is preliminary data.</text>
</comment>
<sequence length="125" mass="13658">MDAVSSTYRAAMFDGPPGLHWLQPGWRALRYYGRRARQAIEQGDLETKAQLIARADELLNVLSCVLDTSAGATLGPALMTVYSALRFTLLRANTENSLDALRDFDAALSVLDHDMIKTSESVVAA</sequence>
<dbReference type="Proteomes" id="UP000032668">
    <property type="component" value="Unassembled WGS sequence"/>
</dbReference>
<reference evidence="1 2" key="1">
    <citation type="submission" date="2012-11" db="EMBL/GenBank/DDBJ databases">
        <title>Whole genome sequence of Acidocella aminolytica 101 = DSM 11237.</title>
        <authorList>
            <person name="Azuma Y."/>
            <person name="Higashiura N."/>
            <person name="Hirakawa H."/>
            <person name="Matsushita K."/>
        </authorList>
    </citation>
    <scope>NUCLEOTIDE SEQUENCE [LARGE SCALE GENOMIC DNA]</scope>
    <source>
        <strain evidence="2">101 / DSM 11237</strain>
    </source>
</reference>
<dbReference type="Pfam" id="PF02561">
    <property type="entry name" value="FliS"/>
    <property type="match status" value="1"/>
</dbReference>